<feature type="region of interest" description="Disordered" evidence="10">
    <location>
        <begin position="64"/>
        <end position="247"/>
    </location>
</feature>
<dbReference type="RefSeq" id="WP_216957431.1">
    <property type="nucleotide sequence ID" value="NZ_JAHOPB010000001.1"/>
</dbReference>
<dbReference type="InterPro" id="IPR037682">
    <property type="entry name" value="TonB_C"/>
</dbReference>
<dbReference type="EMBL" id="JAHOPB010000001">
    <property type="protein sequence ID" value="MBU8873169.1"/>
    <property type="molecule type" value="Genomic_DNA"/>
</dbReference>
<dbReference type="PANTHER" id="PTHR33446:SF13">
    <property type="entry name" value="TONB PROTEIN"/>
    <property type="match status" value="1"/>
</dbReference>
<dbReference type="PROSITE" id="PS52015">
    <property type="entry name" value="TONB_CTD"/>
    <property type="match status" value="1"/>
</dbReference>
<evidence type="ECO:0000256" key="1">
    <source>
        <dbReference type="ARBA" id="ARBA00004383"/>
    </source>
</evidence>
<evidence type="ECO:0000313" key="13">
    <source>
        <dbReference type="Proteomes" id="UP000727907"/>
    </source>
</evidence>
<gene>
    <name evidence="12" type="ORF">KQ910_05310</name>
</gene>
<dbReference type="InterPro" id="IPR051045">
    <property type="entry name" value="TonB-dependent_transducer"/>
</dbReference>
<evidence type="ECO:0000256" key="9">
    <source>
        <dbReference type="ARBA" id="ARBA00023136"/>
    </source>
</evidence>
<evidence type="ECO:0000256" key="7">
    <source>
        <dbReference type="ARBA" id="ARBA00022927"/>
    </source>
</evidence>
<keyword evidence="6" id="KW-0812">Transmembrane</keyword>
<dbReference type="Pfam" id="PF03544">
    <property type="entry name" value="TonB_C"/>
    <property type="match status" value="1"/>
</dbReference>
<keyword evidence="8" id="KW-1133">Transmembrane helix</keyword>
<feature type="compositionally biased region" description="Pro residues" evidence="10">
    <location>
        <begin position="104"/>
        <end position="137"/>
    </location>
</feature>
<sequence length="340" mass="35776">MTHDSFIRSQSGRMSPAALALAIGLHALVAAGLWWAQPLRRLDHFETPIMISMEPAPLSIGATETLASASSSVEPAQNQPAAAEGAPPEAPPEPRQQAALAPAEPTPAPPPEPAPEATPPPPPLAASSVPPAPPEPAPARTEMATPLPAPAETQTATTTVTAAPERPSEAETAATWQTDASSWKPQVTLEPQAEMPPRRTQVRPASPPPTAPRLAQTPGKRLEDYPPQTSSLGPPSSGSMEGAMADGGARNDYLSRVYRHIEPYRRYPAAARASGQHGRVVTRVTIGRDGALIDLRIDNSSGWPLIDEAEMAAIRRAMPLPPVPAGMRGDPVVLVLPMNY</sequence>
<feature type="compositionally biased region" description="Low complexity" evidence="10">
    <location>
        <begin position="144"/>
        <end position="164"/>
    </location>
</feature>
<comment type="similarity">
    <text evidence="2">Belongs to the TonB family.</text>
</comment>
<proteinExistence type="inferred from homology"/>
<name>A0ABS6IH26_9HYPH</name>
<evidence type="ECO:0000256" key="5">
    <source>
        <dbReference type="ARBA" id="ARBA00022519"/>
    </source>
</evidence>
<evidence type="ECO:0000256" key="2">
    <source>
        <dbReference type="ARBA" id="ARBA00006555"/>
    </source>
</evidence>
<evidence type="ECO:0000256" key="3">
    <source>
        <dbReference type="ARBA" id="ARBA00022448"/>
    </source>
</evidence>
<evidence type="ECO:0000313" key="12">
    <source>
        <dbReference type="EMBL" id="MBU8873169.1"/>
    </source>
</evidence>
<dbReference type="InterPro" id="IPR006260">
    <property type="entry name" value="TonB/TolA_C"/>
</dbReference>
<keyword evidence="7" id="KW-0653">Protein transport</keyword>
<comment type="subcellular location">
    <subcellularLocation>
        <location evidence="1">Cell inner membrane</location>
        <topology evidence="1">Single-pass membrane protein</topology>
        <orientation evidence="1">Periplasmic side</orientation>
    </subcellularLocation>
</comment>
<accession>A0ABS6IH26</accession>
<feature type="compositionally biased region" description="Polar residues" evidence="10">
    <location>
        <begin position="174"/>
        <end position="185"/>
    </location>
</feature>
<evidence type="ECO:0000256" key="6">
    <source>
        <dbReference type="ARBA" id="ARBA00022692"/>
    </source>
</evidence>
<keyword evidence="5" id="KW-0997">Cell inner membrane</keyword>
<evidence type="ECO:0000256" key="8">
    <source>
        <dbReference type="ARBA" id="ARBA00022989"/>
    </source>
</evidence>
<feature type="compositionally biased region" description="Low complexity" evidence="10">
    <location>
        <begin position="74"/>
        <end position="87"/>
    </location>
</feature>
<evidence type="ECO:0000259" key="11">
    <source>
        <dbReference type="PROSITE" id="PS52015"/>
    </source>
</evidence>
<dbReference type="Proteomes" id="UP000727907">
    <property type="component" value="Unassembled WGS sequence"/>
</dbReference>
<evidence type="ECO:0000256" key="10">
    <source>
        <dbReference type="SAM" id="MobiDB-lite"/>
    </source>
</evidence>
<keyword evidence="13" id="KW-1185">Reference proteome</keyword>
<evidence type="ECO:0000256" key="4">
    <source>
        <dbReference type="ARBA" id="ARBA00022475"/>
    </source>
</evidence>
<keyword evidence="4" id="KW-1003">Cell membrane</keyword>
<reference evidence="12 13" key="1">
    <citation type="submission" date="2021-06" db="EMBL/GenBank/DDBJ databases">
        <authorList>
            <person name="Lee D.H."/>
        </authorList>
    </citation>
    <scope>NUCLEOTIDE SEQUENCE [LARGE SCALE GENOMIC DNA]</scope>
    <source>
        <strain evidence="12 13">MMS21-HV4-11</strain>
    </source>
</reference>
<protein>
    <submittedName>
        <fullName evidence="12">Energy transducer TonB</fullName>
    </submittedName>
</protein>
<organism evidence="12 13">
    <name type="scientific">Reyranella humidisoli</name>
    <dbReference type="NCBI Taxonomy" id="2849149"/>
    <lineage>
        <taxon>Bacteria</taxon>
        <taxon>Pseudomonadati</taxon>
        <taxon>Pseudomonadota</taxon>
        <taxon>Alphaproteobacteria</taxon>
        <taxon>Hyphomicrobiales</taxon>
        <taxon>Reyranellaceae</taxon>
        <taxon>Reyranella</taxon>
    </lineage>
</organism>
<dbReference type="NCBIfam" id="TIGR01352">
    <property type="entry name" value="tonB_Cterm"/>
    <property type="match status" value="1"/>
</dbReference>
<keyword evidence="3" id="KW-0813">Transport</keyword>
<comment type="caution">
    <text evidence="12">The sequence shown here is derived from an EMBL/GenBank/DDBJ whole genome shotgun (WGS) entry which is preliminary data.</text>
</comment>
<feature type="compositionally biased region" description="Polar residues" evidence="10">
    <location>
        <begin position="227"/>
        <end position="239"/>
    </location>
</feature>
<dbReference type="PANTHER" id="PTHR33446">
    <property type="entry name" value="PROTEIN TONB-RELATED"/>
    <property type="match status" value="1"/>
</dbReference>
<keyword evidence="9" id="KW-0472">Membrane</keyword>
<feature type="domain" description="TonB C-terminal" evidence="11">
    <location>
        <begin position="252"/>
        <end position="340"/>
    </location>
</feature>